<organism evidence="3 4">
    <name type="scientific">Cristinia sonorae</name>
    <dbReference type="NCBI Taxonomy" id="1940300"/>
    <lineage>
        <taxon>Eukaryota</taxon>
        <taxon>Fungi</taxon>
        <taxon>Dikarya</taxon>
        <taxon>Basidiomycota</taxon>
        <taxon>Agaricomycotina</taxon>
        <taxon>Agaricomycetes</taxon>
        <taxon>Agaricomycetidae</taxon>
        <taxon>Agaricales</taxon>
        <taxon>Pleurotineae</taxon>
        <taxon>Stephanosporaceae</taxon>
        <taxon>Cristinia</taxon>
    </lineage>
</organism>
<accession>A0A8K0UG30</accession>
<proteinExistence type="predicted"/>
<feature type="compositionally biased region" description="Polar residues" evidence="1">
    <location>
        <begin position="392"/>
        <end position="404"/>
    </location>
</feature>
<dbReference type="Pfam" id="PF17667">
    <property type="entry name" value="Pkinase_fungal"/>
    <property type="match status" value="1"/>
</dbReference>
<protein>
    <recommendedName>
        <fullName evidence="2">Fungal-type protein kinase domain-containing protein</fullName>
    </recommendedName>
</protein>
<feature type="compositionally biased region" description="Polar residues" evidence="1">
    <location>
        <begin position="1"/>
        <end position="12"/>
    </location>
</feature>
<evidence type="ECO:0000313" key="3">
    <source>
        <dbReference type="EMBL" id="KAH8087181.1"/>
    </source>
</evidence>
<dbReference type="EMBL" id="JAEVFJ010000041">
    <property type="protein sequence ID" value="KAH8087181.1"/>
    <property type="molecule type" value="Genomic_DNA"/>
</dbReference>
<dbReference type="AlphaFoldDB" id="A0A8K0UG30"/>
<keyword evidence="4" id="KW-1185">Reference proteome</keyword>
<evidence type="ECO:0000313" key="4">
    <source>
        <dbReference type="Proteomes" id="UP000813824"/>
    </source>
</evidence>
<feature type="region of interest" description="Disordered" evidence="1">
    <location>
        <begin position="356"/>
        <end position="431"/>
    </location>
</feature>
<name>A0A8K0UG30_9AGAR</name>
<feature type="compositionally biased region" description="Basic and acidic residues" evidence="1">
    <location>
        <begin position="21"/>
        <end position="34"/>
    </location>
</feature>
<evidence type="ECO:0000256" key="1">
    <source>
        <dbReference type="SAM" id="MobiDB-lite"/>
    </source>
</evidence>
<sequence>MQSTPRRLTSKPSPHASGRTSQDKSSDHHVSQDKLKHKMRLEIFNQTWQFPPEVVARMLSPKTLSSAWTPSVPDEAPGLDDYSCEVSSVLSRAEASLDTHCNSASLKNIQWPKTNDERSFYEPLAKFLNACVAACKGIIQEESPHALEDLFHRDLAFIVFDRPTKDSIDGAPAVKPDLAGGNGYRAGVDLWWSPPAAKKEHQMDIPTEVKLDLVDLIRQCCTYGRALFSACPSRAFALVLAFCHKTAELRFLIFHRGGLTASTPCSVKDAAGRKGIVQMLLSVLLWKEPRDRGFPPFCNEQAYAIPQSPDSPASSMVHVRQVLYFANCVRGRATRVCSLGVPAPDGDDLERRMLPLSQAGGGVRRSTRLTTQASTEKASQKPGYRSNKKLPSKQNSEAGQTSSALGAVPEGAVQETVPKDEVPGARPEETGTTVPFKLVPRCVSFAGSVSHQVSSTARWSYTSNVPRKDIICKTSWQEEGRKWNEADMLKATSDCFGTAQHICSFVVSFGENEPVSNSIYLPPRGKPLAEYFWDIFDRRIPAKVDRRYFMATLTGVEGDSLTNARSSLELCDAIVDATLGWLGTFLRGYLQRDISTGNVLRVPTPREMPRFELPRMDDEASLEAELARLSLADKVESSEAYAKKIMDAVEALKVTTKGKGFMTDGDLSANMSTYFTQTHSSQAISGTAEFMSAPALDAIRFKRDYLQTPVDDLASLYWVGQWSVLFNEHCQGDSEEEESMRSDAISYRAKVPQDIQSLNDRQTQLLSTSTICQDWVPILSDWYESVAKLESIWARTYDSLVMSRNGRNEDILRPLFNRFALRGVAEMLEVMTSHRPRLESSQRFKLPS</sequence>
<dbReference type="OrthoDB" id="3182677at2759"/>
<comment type="caution">
    <text evidence="3">The sequence shown here is derived from an EMBL/GenBank/DDBJ whole genome shotgun (WGS) entry which is preliminary data.</text>
</comment>
<dbReference type="Proteomes" id="UP000813824">
    <property type="component" value="Unassembled WGS sequence"/>
</dbReference>
<feature type="compositionally biased region" description="Basic and acidic residues" evidence="1">
    <location>
        <begin position="417"/>
        <end position="429"/>
    </location>
</feature>
<evidence type="ECO:0000259" key="2">
    <source>
        <dbReference type="Pfam" id="PF17667"/>
    </source>
</evidence>
<dbReference type="InterPro" id="IPR040976">
    <property type="entry name" value="Pkinase_fungal"/>
</dbReference>
<feature type="region of interest" description="Disordered" evidence="1">
    <location>
        <begin position="1"/>
        <end position="34"/>
    </location>
</feature>
<feature type="domain" description="Fungal-type protein kinase" evidence="2">
    <location>
        <begin position="460"/>
        <end position="722"/>
    </location>
</feature>
<feature type="compositionally biased region" description="Polar residues" evidence="1">
    <location>
        <begin position="368"/>
        <end position="377"/>
    </location>
</feature>
<reference evidence="3" key="1">
    <citation type="journal article" date="2021" name="New Phytol.">
        <title>Evolutionary innovations through gain and loss of genes in the ectomycorrhizal Boletales.</title>
        <authorList>
            <person name="Wu G."/>
            <person name="Miyauchi S."/>
            <person name="Morin E."/>
            <person name="Kuo A."/>
            <person name="Drula E."/>
            <person name="Varga T."/>
            <person name="Kohler A."/>
            <person name="Feng B."/>
            <person name="Cao Y."/>
            <person name="Lipzen A."/>
            <person name="Daum C."/>
            <person name="Hundley H."/>
            <person name="Pangilinan J."/>
            <person name="Johnson J."/>
            <person name="Barry K."/>
            <person name="LaButti K."/>
            <person name="Ng V."/>
            <person name="Ahrendt S."/>
            <person name="Min B."/>
            <person name="Choi I.G."/>
            <person name="Park H."/>
            <person name="Plett J.M."/>
            <person name="Magnuson J."/>
            <person name="Spatafora J.W."/>
            <person name="Nagy L.G."/>
            <person name="Henrissat B."/>
            <person name="Grigoriev I.V."/>
            <person name="Yang Z.L."/>
            <person name="Xu J."/>
            <person name="Martin F.M."/>
        </authorList>
    </citation>
    <scope>NUCLEOTIDE SEQUENCE</scope>
    <source>
        <strain evidence="3">KKN 215</strain>
    </source>
</reference>
<gene>
    <name evidence="3" type="ORF">BXZ70DRAFT_1011653</name>
</gene>